<reference evidence="2 3" key="1">
    <citation type="submission" date="2016-04" db="EMBL/GenBank/DDBJ databases">
        <title>A degradative enzymes factory behind the ericoid mycorrhizal symbiosis.</title>
        <authorList>
            <consortium name="DOE Joint Genome Institute"/>
            <person name="Martino E."/>
            <person name="Morin E."/>
            <person name="Grelet G."/>
            <person name="Kuo A."/>
            <person name="Kohler A."/>
            <person name="Daghino S."/>
            <person name="Barry K."/>
            <person name="Choi C."/>
            <person name="Cichocki N."/>
            <person name="Clum A."/>
            <person name="Copeland A."/>
            <person name="Hainaut M."/>
            <person name="Haridas S."/>
            <person name="Labutti K."/>
            <person name="Lindquist E."/>
            <person name="Lipzen A."/>
            <person name="Khouja H.-R."/>
            <person name="Murat C."/>
            <person name="Ohm R."/>
            <person name="Olson A."/>
            <person name="Spatafora J."/>
            <person name="Veneault-Fourrey C."/>
            <person name="Henrissat B."/>
            <person name="Grigoriev I."/>
            <person name="Martin F."/>
            <person name="Perotto S."/>
        </authorList>
    </citation>
    <scope>NUCLEOTIDE SEQUENCE [LARGE SCALE GENOMIC DNA]</scope>
    <source>
        <strain evidence="2 3">E</strain>
    </source>
</reference>
<protein>
    <submittedName>
        <fullName evidence="2">HET-domain-containing protein</fullName>
    </submittedName>
</protein>
<keyword evidence="3" id="KW-1185">Reference proteome</keyword>
<sequence length="328" mass="36360">MPTYVIDVGRAAGNNLPEQGPQLLHTKNGISGQYAALSHVWGNGQYTVQTTMNNVIHMQQNIDLHSIESTTLNDAMSITRSLGIPYLWIDSLCIIQDGPGYDAECARMGQIYENAAVVIAATGAANDHVGCYLSRSKSKQKPVQFTNRNEDGSASHYYITVQAGSLAQDADAGIWASRSWLLEERILARRTLHFAREQLYWECASMTRSEDGVVVPKGNPKRLFYGSLDQVKLLKTKDPAGQDAMLCYQRWCLLVAEFTQRTLSNANDKLDALAGIATEITNRTGGTYLAGHWQDYLQIGLLWQAKSVRLQIPDNPLAPTWSWASRHG</sequence>
<evidence type="ECO:0000313" key="2">
    <source>
        <dbReference type="EMBL" id="PMD51556.1"/>
    </source>
</evidence>
<evidence type="ECO:0000259" key="1">
    <source>
        <dbReference type="Pfam" id="PF06985"/>
    </source>
</evidence>
<name>A0A2J6SLB0_9HELO</name>
<dbReference type="OrthoDB" id="47007at2759"/>
<dbReference type="EMBL" id="KZ613912">
    <property type="protein sequence ID" value="PMD51556.1"/>
    <property type="molecule type" value="Genomic_DNA"/>
</dbReference>
<dbReference type="InterPro" id="IPR010730">
    <property type="entry name" value="HET"/>
</dbReference>
<dbReference type="STRING" id="1095630.A0A2J6SLB0"/>
<organism evidence="2 3">
    <name type="scientific">Hyaloscypha bicolor E</name>
    <dbReference type="NCBI Taxonomy" id="1095630"/>
    <lineage>
        <taxon>Eukaryota</taxon>
        <taxon>Fungi</taxon>
        <taxon>Dikarya</taxon>
        <taxon>Ascomycota</taxon>
        <taxon>Pezizomycotina</taxon>
        <taxon>Leotiomycetes</taxon>
        <taxon>Helotiales</taxon>
        <taxon>Hyaloscyphaceae</taxon>
        <taxon>Hyaloscypha</taxon>
        <taxon>Hyaloscypha bicolor</taxon>
    </lineage>
</organism>
<gene>
    <name evidence="2" type="ORF">K444DRAFT_545663</name>
</gene>
<dbReference type="Pfam" id="PF06985">
    <property type="entry name" value="HET"/>
    <property type="match status" value="1"/>
</dbReference>
<dbReference type="Proteomes" id="UP000235371">
    <property type="component" value="Unassembled WGS sequence"/>
</dbReference>
<feature type="domain" description="Heterokaryon incompatibility" evidence="1">
    <location>
        <begin position="34"/>
        <end position="184"/>
    </location>
</feature>
<dbReference type="GeneID" id="36584230"/>
<proteinExistence type="predicted"/>
<dbReference type="RefSeq" id="XP_024728460.1">
    <property type="nucleotide sequence ID" value="XM_024876151.1"/>
</dbReference>
<accession>A0A2J6SLB0</accession>
<dbReference type="AlphaFoldDB" id="A0A2J6SLB0"/>
<dbReference type="PANTHER" id="PTHR33112">
    <property type="entry name" value="DOMAIN PROTEIN, PUTATIVE-RELATED"/>
    <property type="match status" value="1"/>
</dbReference>
<evidence type="ECO:0000313" key="3">
    <source>
        <dbReference type="Proteomes" id="UP000235371"/>
    </source>
</evidence>
<dbReference type="InParanoid" id="A0A2J6SLB0"/>
<feature type="non-terminal residue" evidence="2">
    <location>
        <position position="328"/>
    </location>
</feature>
<dbReference type="PANTHER" id="PTHR33112:SF8">
    <property type="entry name" value="HETEROKARYON INCOMPATIBILITY DOMAIN-CONTAINING PROTEIN"/>
    <property type="match status" value="1"/>
</dbReference>